<sequence>MHPSTPSKDMFERIQANPALAASAAAAEEFAAAPWLLPPRSPAFPYAGVHGLADLMALRSTPAGRYPRAVTILLFSKAYAIMAQNSIYSLVKHAGVRNYLAVSWSQADFEACLDLNLPCADVSDLLLEPLAASGAPTQHDFVTMTWIKPAVVLRALRLGYAIMAVDTDISYAVKPLWESYLALIEQNDADGAWQHEAPINSGHFVLLPTNASLAFAEAWAAAGPASIPLKVAEQKALPALEGSHFVACRSLCLCYRCKYELFAQGRRDRVAVFATYFPSHFSYSPVGCTVGSQAWVPHVDPCDWTVLYMHPICAWGAAAKEGILREAGFWFMDSERGCVAEPGAASSVPACRPLHWRQPDAEAAHYSCPSFGLGLVHGRLPLLRTLFARVGSDPYYASYDRSLGNIKSEVDRVQAARAARAKAWGAVRARFLGYWAASWAVLLAYAAYVNRQPHGTYSPAQQAARVAPAFLAPAAGWLVHRLLSWLQGALDRRSAGRVKVLEGKLRKQVAELKDSTRYERTLALLQKYDPDYAPPRPQGAPSGRQLGKLGAPGNSSVTSRAAGAAVNAAGTALQGAGAKMFPVLAQLYSHAAGTLIADDPVTLGLLREAQQESDALRHRLIQAEGRAVALLQDNIVLKLQLGLPVEAEQAALAAWTGAAPQPPAAGPTQQGLAELPVAAEEGSNGGVDDASQGAEPASPKEDGRQQQLEGSKEEEEEQEAAAPGDASPDAAALDATRAGTRRRRSGRA</sequence>
<dbReference type="PANTHER" id="PTHR22166">
    <property type="entry name" value="ENDOPLASMIC RETICULUM JUNCTION FORMATION PROTEIN LUNAPARK"/>
    <property type="match status" value="1"/>
</dbReference>
<evidence type="ECO:0000313" key="3">
    <source>
        <dbReference type="EMBL" id="PRW56763.1"/>
    </source>
</evidence>
<comment type="caution">
    <text evidence="3">The sequence shown here is derived from an EMBL/GenBank/DDBJ whole genome shotgun (WGS) entry which is preliminary data.</text>
</comment>
<feature type="region of interest" description="Disordered" evidence="1">
    <location>
        <begin position="681"/>
        <end position="748"/>
    </location>
</feature>
<evidence type="ECO:0000259" key="2">
    <source>
        <dbReference type="Pfam" id="PF03407"/>
    </source>
</evidence>
<dbReference type="GO" id="GO:0071782">
    <property type="term" value="C:endoplasmic reticulum tubular network"/>
    <property type="evidence" value="ECO:0007669"/>
    <property type="project" value="TreeGrafter"/>
</dbReference>
<dbReference type="EMBL" id="LHPG02000008">
    <property type="protein sequence ID" value="PRW56763.1"/>
    <property type="molecule type" value="Genomic_DNA"/>
</dbReference>
<name>A0A2P6TRR9_CHLSO</name>
<feature type="compositionally biased region" description="Low complexity" evidence="1">
    <location>
        <begin position="720"/>
        <end position="738"/>
    </location>
</feature>
<dbReference type="InterPro" id="IPR005069">
    <property type="entry name" value="Nucl-diP-sugar_transferase"/>
</dbReference>
<keyword evidence="4" id="KW-1185">Reference proteome</keyword>
<dbReference type="AlphaFoldDB" id="A0A2P6TRR9"/>
<evidence type="ECO:0000256" key="1">
    <source>
        <dbReference type="SAM" id="MobiDB-lite"/>
    </source>
</evidence>
<dbReference type="OrthoDB" id="69177at2759"/>
<dbReference type="InterPro" id="IPR040115">
    <property type="entry name" value="Lnp"/>
</dbReference>
<dbReference type="Proteomes" id="UP000239899">
    <property type="component" value="Unassembled WGS sequence"/>
</dbReference>
<feature type="compositionally biased region" description="Basic residues" evidence="1">
    <location>
        <begin position="739"/>
        <end position="748"/>
    </location>
</feature>
<dbReference type="PANTHER" id="PTHR22166:SF12">
    <property type="entry name" value="ENDOPLASMIC RETICULUM JUNCTION FORMATION PROTEIN LUNAPARK"/>
    <property type="match status" value="1"/>
</dbReference>
<feature type="region of interest" description="Disordered" evidence="1">
    <location>
        <begin position="530"/>
        <end position="554"/>
    </location>
</feature>
<accession>A0A2P6TRR9</accession>
<dbReference type="GO" id="GO:0071786">
    <property type="term" value="P:endoplasmic reticulum tubular network organization"/>
    <property type="evidence" value="ECO:0007669"/>
    <property type="project" value="InterPro"/>
</dbReference>
<dbReference type="Pfam" id="PF03407">
    <property type="entry name" value="Nucleotid_trans"/>
    <property type="match status" value="1"/>
</dbReference>
<dbReference type="STRING" id="3076.A0A2P6TRR9"/>
<gene>
    <name evidence="3" type="ORF">C2E21_4548</name>
</gene>
<feature type="domain" description="Nucleotide-diphospho-sugar transferase" evidence="2">
    <location>
        <begin position="96"/>
        <end position="235"/>
    </location>
</feature>
<reference evidence="3 4" key="1">
    <citation type="journal article" date="2018" name="Plant J.">
        <title>Genome sequences of Chlorella sorokiniana UTEX 1602 and Micractinium conductrix SAG 241.80: implications to maltose excretion by a green alga.</title>
        <authorList>
            <person name="Arriola M.B."/>
            <person name="Velmurugan N."/>
            <person name="Zhang Y."/>
            <person name="Plunkett M.H."/>
            <person name="Hondzo H."/>
            <person name="Barney B.M."/>
        </authorList>
    </citation>
    <scope>NUCLEOTIDE SEQUENCE [LARGE SCALE GENOMIC DNA]</scope>
    <source>
        <strain evidence="4">UTEX 1602</strain>
    </source>
</reference>
<organism evidence="3 4">
    <name type="scientific">Chlorella sorokiniana</name>
    <name type="common">Freshwater green alga</name>
    <dbReference type="NCBI Taxonomy" id="3076"/>
    <lineage>
        <taxon>Eukaryota</taxon>
        <taxon>Viridiplantae</taxon>
        <taxon>Chlorophyta</taxon>
        <taxon>core chlorophytes</taxon>
        <taxon>Trebouxiophyceae</taxon>
        <taxon>Chlorellales</taxon>
        <taxon>Chlorellaceae</taxon>
        <taxon>Chlorella clade</taxon>
        <taxon>Chlorella</taxon>
    </lineage>
</organism>
<proteinExistence type="predicted"/>
<evidence type="ECO:0000313" key="4">
    <source>
        <dbReference type="Proteomes" id="UP000239899"/>
    </source>
</evidence>
<protein>
    <recommendedName>
        <fullName evidence="2">Nucleotide-diphospho-sugar transferase domain-containing protein</fullName>
    </recommendedName>
</protein>